<accession>A0A5J5IJ90</accession>
<feature type="transmembrane region" description="Helical" evidence="13">
    <location>
        <begin position="423"/>
        <end position="442"/>
    </location>
</feature>
<dbReference type="InterPro" id="IPR018303">
    <property type="entry name" value="ATPase_P-typ_P_site"/>
</dbReference>
<comment type="caution">
    <text evidence="16">The sequence shown here is derived from an EMBL/GenBank/DDBJ whole genome shotgun (WGS) entry which is preliminary data.</text>
</comment>
<evidence type="ECO:0000256" key="7">
    <source>
        <dbReference type="ARBA" id="ARBA00022723"/>
    </source>
</evidence>
<dbReference type="InterPro" id="IPR023298">
    <property type="entry name" value="ATPase_P-typ_TM_dom_sf"/>
</dbReference>
<dbReference type="InterPro" id="IPR059000">
    <property type="entry name" value="ATPase_P-type_domA"/>
</dbReference>
<dbReference type="PANTHER" id="PTHR43520:SF5">
    <property type="entry name" value="CATION-TRANSPORTING P-TYPE ATPASE-RELATED"/>
    <property type="match status" value="1"/>
</dbReference>
<evidence type="ECO:0000259" key="15">
    <source>
        <dbReference type="Pfam" id="PF12156"/>
    </source>
</evidence>
<dbReference type="NCBIfam" id="TIGR01494">
    <property type="entry name" value="ATPase_P-type"/>
    <property type="match status" value="1"/>
</dbReference>
<keyword evidence="5" id="KW-0597">Phosphoprotein</keyword>
<feature type="transmembrane region" description="Helical" evidence="13">
    <location>
        <begin position="267"/>
        <end position="288"/>
    </location>
</feature>
<evidence type="ECO:0000256" key="6">
    <source>
        <dbReference type="ARBA" id="ARBA00022692"/>
    </source>
</evidence>
<evidence type="ECO:0000256" key="10">
    <source>
        <dbReference type="ARBA" id="ARBA00022989"/>
    </source>
</evidence>
<feature type="transmembrane region" description="Helical" evidence="13">
    <location>
        <begin position="212"/>
        <end position="234"/>
    </location>
</feature>
<keyword evidence="3" id="KW-0813">Transport</keyword>
<dbReference type="Proteomes" id="UP000326903">
    <property type="component" value="Unassembled WGS sequence"/>
</dbReference>
<dbReference type="PANTHER" id="PTHR43520">
    <property type="entry name" value="ATP7, ISOFORM B"/>
    <property type="match status" value="1"/>
</dbReference>
<dbReference type="InterPro" id="IPR023299">
    <property type="entry name" value="ATPase_P-typ_cyto_dom_N"/>
</dbReference>
<dbReference type="PROSITE" id="PS00154">
    <property type="entry name" value="ATPASE_E1_E2"/>
    <property type="match status" value="1"/>
</dbReference>
<sequence>MTDTTIQTSCYHCSEPCDDTIKADDKAFCCNGCKQVYLLLNENNLCNYYKLEKNPGIKAKGKFTSERFGYLEDAAIINKLVEFNSTQQTNVVFQLPQMHCSSCIFLLENLHKINEGIVTSKSNFQKKEVFIVFNPQLITLRKVVELLAFIGYEPNITLNDTRNKKPVTFNWKQIYKIGVAGFCFANIMMLSFPEYFSGGNIGQAGLKETFTWMNLALSLPVLFFSASGIFISAWKGLRQNYLNIEAPIALAIVVTFGRSYYEITTGHGAGYLDSGTGIVFFMLIGRWFQNKTYESFSFDRNYKSYFPLGVTVIKDGIEKNIPVTQLKKADRIILRNEEMIPADSILIKGNASIDYSFVSGETTPVEKKTGDLIYAGGKQTGSSIELEIIKEASQSYITELWNNDIFNSKKNEEKSFIHPWSRYFTLALFTIAFFTILFWWKYDSSKILPSLTAVLIVACPCSLLLSATFTYGNMLRIFGKNKLYLKNASVIEALAKVNTIVIDKTGTITQNKPSQVTYEGTPLTAKELLAVKNITRHSSHTLSKIIASSLQSEPGSLHVEEFKEYAGKGLEAKVNNMYVRMGSAGFINQFDHGLISYDTGTHVHVMMNDVHMGKFTVSNQYRDGIQELADNLKKEKYGLYILSGDNDSEKEKLKKIFNKNTQLRFNQSPQQKLDFIKSLQGFSISSPGLRGKNVLMLGDGLNDAGALMQSNVGIAVSDNSSQFSPACDAILDGTNVKLLDKFIAFARSGKTIVTISFILSILYNIVGLSYAVRGMLSPMIAAILMPASSISIVLLVTVLSSISARTKNL</sequence>
<dbReference type="InterPro" id="IPR001757">
    <property type="entry name" value="P_typ_ATPase"/>
</dbReference>
<keyword evidence="11" id="KW-0406">Ion transport</keyword>
<dbReference type="PRINTS" id="PR00119">
    <property type="entry name" value="CATATPASE"/>
</dbReference>
<dbReference type="GO" id="GO:0016887">
    <property type="term" value="F:ATP hydrolysis activity"/>
    <property type="evidence" value="ECO:0007669"/>
    <property type="project" value="InterPro"/>
</dbReference>
<comment type="subcellular location">
    <subcellularLocation>
        <location evidence="1">Cell membrane</location>
        <topology evidence="1">Multi-pass membrane protein</topology>
    </subcellularLocation>
</comment>
<reference evidence="16 17" key="1">
    <citation type="submission" date="2019-09" db="EMBL/GenBank/DDBJ databases">
        <title>Draft genome sequence of Ginsengibacter sp. BR5-29.</title>
        <authorList>
            <person name="Im W.-T."/>
        </authorList>
    </citation>
    <scope>NUCLEOTIDE SEQUENCE [LARGE SCALE GENOMIC DNA]</scope>
    <source>
        <strain evidence="16 17">BR5-29</strain>
    </source>
</reference>
<dbReference type="InterPro" id="IPR036412">
    <property type="entry name" value="HAD-like_sf"/>
</dbReference>
<evidence type="ECO:0000256" key="12">
    <source>
        <dbReference type="ARBA" id="ARBA00023136"/>
    </source>
</evidence>
<dbReference type="Pfam" id="PF12156">
    <property type="entry name" value="ATPase-cat_bd"/>
    <property type="match status" value="1"/>
</dbReference>
<keyword evidence="9" id="KW-1278">Translocase</keyword>
<dbReference type="Gene3D" id="2.70.150.10">
    <property type="entry name" value="Calcium-transporting ATPase, cytoplasmic transduction domain A"/>
    <property type="match status" value="1"/>
</dbReference>
<dbReference type="CDD" id="cd00371">
    <property type="entry name" value="HMA"/>
    <property type="match status" value="1"/>
</dbReference>
<evidence type="ECO:0000256" key="8">
    <source>
        <dbReference type="ARBA" id="ARBA00022842"/>
    </source>
</evidence>
<protein>
    <submittedName>
        <fullName evidence="16">HAD-IC family P-type ATPase</fullName>
    </submittedName>
</protein>
<keyword evidence="4" id="KW-1003">Cell membrane</keyword>
<dbReference type="SUPFAM" id="SSF55008">
    <property type="entry name" value="HMA, heavy metal-associated domain"/>
    <property type="match status" value="1"/>
</dbReference>
<evidence type="ECO:0000259" key="14">
    <source>
        <dbReference type="Pfam" id="PF00122"/>
    </source>
</evidence>
<evidence type="ECO:0000313" key="16">
    <source>
        <dbReference type="EMBL" id="KAA9041109.1"/>
    </source>
</evidence>
<organism evidence="16 17">
    <name type="scientific">Ginsengibacter hankyongi</name>
    <dbReference type="NCBI Taxonomy" id="2607284"/>
    <lineage>
        <taxon>Bacteria</taxon>
        <taxon>Pseudomonadati</taxon>
        <taxon>Bacteroidota</taxon>
        <taxon>Chitinophagia</taxon>
        <taxon>Chitinophagales</taxon>
        <taxon>Chitinophagaceae</taxon>
        <taxon>Ginsengibacter</taxon>
    </lineage>
</organism>
<evidence type="ECO:0000256" key="5">
    <source>
        <dbReference type="ARBA" id="ARBA00022553"/>
    </source>
</evidence>
<keyword evidence="17" id="KW-1185">Reference proteome</keyword>
<dbReference type="EMBL" id="VYQF01000001">
    <property type="protein sequence ID" value="KAA9041109.1"/>
    <property type="molecule type" value="Genomic_DNA"/>
</dbReference>
<dbReference type="Gene3D" id="1.20.1110.10">
    <property type="entry name" value="Calcium-transporting ATPase, transmembrane domain"/>
    <property type="match status" value="1"/>
</dbReference>
<feature type="domain" description="Putative metal-binding" evidence="15">
    <location>
        <begin position="9"/>
        <end position="82"/>
    </location>
</feature>
<evidence type="ECO:0000256" key="2">
    <source>
        <dbReference type="ARBA" id="ARBA00006024"/>
    </source>
</evidence>
<dbReference type="GO" id="GO:0055070">
    <property type="term" value="P:copper ion homeostasis"/>
    <property type="evidence" value="ECO:0007669"/>
    <property type="project" value="TreeGrafter"/>
</dbReference>
<dbReference type="GO" id="GO:0005886">
    <property type="term" value="C:plasma membrane"/>
    <property type="evidence" value="ECO:0007669"/>
    <property type="project" value="UniProtKB-SubCell"/>
</dbReference>
<evidence type="ECO:0000256" key="11">
    <source>
        <dbReference type="ARBA" id="ARBA00023065"/>
    </source>
</evidence>
<keyword evidence="6 13" id="KW-0812">Transmembrane</keyword>
<dbReference type="InterPro" id="IPR021993">
    <property type="entry name" value="ATPase-cat-bd"/>
</dbReference>
<evidence type="ECO:0000313" key="17">
    <source>
        <dbReference type="Proteomes" id="UP000326903"/>
    </source>
</evidence>
<dbReference type="GO" id="GO:0005524">
    <property type="term" value="F:ATP binding"/>
    <property type="evidence" value="ECO:0007669"/>
    <property type="project" value="InterPro"/>
</dbReference>
<dbReference type="Pfam" id="PF00702">
    <property type="entry name" value="Hydrolase"/>
    <property type="match status" value="1"/>
</dbReference>
<evidence type="ECO:0000256" key="1">
    <source>
        <dbReference type="ARBA" id="ARBA00004651"/>
    </source>
</evidence>
<keyword evidence="10 13" id="KW-1133">Transmembrane helix</keyword>
<keyword evidence="12 13" id="KW-0472">Membrane</keyword>
<name>A0A5J5IJ90_9BACT</name>
<dbReference type="SUPFAM" id="SSF81665">
    <property type="entry name" value="Calcium ATPase, transmembrane domain M"/>
    <property type="match status" value="1"/>
</dbReference>
<feature type="transmembrane region" description="Helical" evidence="13">
    <location>
        <begin position="448"/>
        <end position="472"/>
    </location>
</feature>
<proteinExistence type="inferred from homology"/>
<dbReference type="InterPro" id="IPR036163">
    <property type="entry name" value="HMA_dom_sf"/>
</dbReference>
<feature type="transmembrane region" description="Helical" evidence="13">
    <location>
        <begin position="778"/>
        <end position="799"/>
    </location>
</feature>
<keyword evidence="7" id="KW-0479">Metal-binding</keyword>
<dbReference type="Gene3D" id="3.40.50.1000">
    <property type="entry name" value="HAD superfamily/HAD-like"/>
    <property type="match status" value="1"/>
</dbReference>
<feature type="domain" description="P-type ATPase A" evidence="14">
    <location>
        <begin position="309"/>
        <end position="401"/>
    </location>
</feature>
<evidence type="ECO:0000256" key="3">
    <source>
        <dbReference type="ARBA" id="ARBA00022448"/>
    </source>
</evidence>
<dbReference type="Pfam" id="PF00122">
    <property type="entry name" value="E1-E2_ATPase"/>
    <property type="match status" value="1"/>
</dbReference>
<dbReference type="InterPro" id="IPR023214">
    <property type="entry name" value="HAD_sf"/>
</dbReference>
<evidence type="ECO:0000256" key="4">
    <source>
        <dbReference type="ARBA" id="ARBA00022475"/>
    </source>
</evidence>
<evidence type="ECO:0000256" key="9">
    <source>
        <dbReference type="ARBA" id="ARBA00022967"/>
    </source>
</evidence>
<dbReference type="InterPro" id="IPR008250">
    <property type="entry name" value="ATPase_P-typ_transduc_dom_A_sf"/>
</dbReference>
<dbReference type="SUPFAM" id="SSF81653">
    <property type="entry name" value="Calcium ATPase, transduction domain A"/>
    <property type="match status" value="1"/>
</dbReference>
<feature type="transmembrane region" description="Helical" evidence="13">
    <location>
        <begin position="174"/>
        <end position="192"/>
    </location>
</feature>
<dbReference type="GO" id="GO:0043682">
    <property type="term" value="F:P-type divalent copper transporter activity"/>
    <property type="evidence" value="ECO:0007669"/>
    <property type="project" value="TreeGrafter"/>
</dbReference>
<dbReference type="GO" id="GO:0005507">
    <property type="term" value="F:copper ion binding"/>
    <property type="evidence" value="ECO:0007669"/>
    <property type="project" value="TreeGrafter"/>
</dbReference>
<dbReference type="Gene3D" id="3.30.70.100">
    <property type="match status" value="1"/>
</dbReference>
<dbReference type="SUPFAM" id="SSF56784">
    <property type="entry name" value="HAD-like"/>
    <property type="match status" value="1"/>
</dbReference>
<dbReference type="Gene3D" id="3.40.1110.10">
    <property type="entry name" value="Calcium-transporting ATPase, cytoplasmic domain N"/>
    <property type="match status" value="1"/>
</dbReference>
<gene>
    <name evidence="16" type="ORF">FW778_03445</name>
</gene>
<dbReference type="InterPro" id="IPR006121">
    <property type="entry name" value="HMA_dom"/>
</dbReference>
<keyword evidence="8" id="KW-0460">Magnesium</keyword>
<dbReference type="AlphaFoldDB" id="A0A5J5IJ90"/>
<comment type="similarity">
    <text evidence="2">Belongs to the cation transport ATPase (P-type) (TC 3.A.3) family. Type IB subfamily.</text>
</comment>
<dbReference type="PRINTS" id="PR00943">
    <property type="entry name" value="CUATPASE"/>
</dbReference>
<evidence type="ECO:0000256" key="13">
    <source>
        <dbReference type="SAM" id="Phobius"/>
    </source>
</evidence>
<feature type="transmembrane region" description="Helical" evidence="13">
    <location>
        <begin position="751"/>
        <end position="772"/>
    </location>
</feature>
<feature type="transmembrane region" description="Helical" evidence="13">
    <location>
        <begin position="241"/>
        <end position="261"/>
    </location>
</feature>